<dbReference type="STRING" id="4565.A0A3B5Z4T5"/>
<evidence type="ECO:0000313" key="11">
    <source>
        <dbReference type="EnsemblPlants" id="TraesCS1B02G445000.1"/>
    </source>
</evidence>
<evidence type="ECO:0000256" key="8">
    <source>
        <dbReference type="ARBA" id="ARBA00022919"/>
    </source>
</evidence>
<evidence type="ECO:0000313" key="12">
    <source>
        <dbReference type="Proteomes" id="UP000019116"/>
    </source>
</evidence>
<dbReference type="Gramene" id="TraesCS1B03G1195100.1">
    <property type="protein sequence ID" value="TraesCS1B03G1195100.1.CDS"/>
    <property type="gene ID" value="TraesCS1B03G1195100"/>
</dbReference>
<dbReference type="Gene3D" id="3.90.1150.10">
    <property type="entry name" value="Aspartate Aminotransferase, domain 1"/>
    <property type="match status" value="1"/>
</dbReference>
<organism evidence="11">
    <name type="scientific">Triticum aestivum</name>
    <name type="common">Wheat</name>
    <dbReference type="NCBI Taxonomy" id="4565"/>
    <lineage>
        <taxon>Eukaryota</taxon>
        <taxon>Viridiplantae</taxon>
        <taxon>Streptophyta</taxon>
        <taxon>Embryophyta</taxon>
        <taxon>Tracheophyta</taxon>
        <taxon>Spermatophyta</taxon>
        <taxon>Magnoliopsida</taxon>
        <taxon>Liliopsida</taxon>
        <taxon>Poales</taxon>
        <taxon>Poaceae</taxon>
        <taxon>BOP clade</taxon>
        <taxon>Pooideae</taxon>
        <taxon>Triticodae</taxon>
        <taxon>Triticeae</taxon>
        <taxon>Triticinae</taxon>
        <taxon>Triticum</taxon>
    </lineage>
</organism>
<evidence type="ECO:0000256" key="1">
    <source>
        <dbReference type="ARBA" id="ARBA00001933"/>
    </source>
</evidence>
<dbReference type="InterPro" id="IPR015421">
    <property type="entry name" value="PyrdxlP-dep_Trfase_major"/>
</dbReference>
<keyword evidence="12" id="KW-1185">Reference proteome</keyword>
<evidence type="ECO:0000256" key="7">
    <source>
        <dbReference type="ARBA" id="ARBA00022824"/>
    </source>
</evidence>
<reference evidence="11" key="1">
    <citation type="submission" date="2018-08" db="EMBL/GenBank/DDBJ databases">
        <authorList>
            <person name="Rossello M."/>
        </authorList>
    </citation>
    <scope>NUCLEOTIDE SEQUENCE [LARGE SCALE GENOMIC DNA]</scope>
    <source>
        <strain evidence="11">cv. Chinese Spring</strain>
    </source>
</reference>
<evidence type="ECO:0000256" key="6">
    <source>
        <dbReference type="ARBA" id="ARBA00022679"/>
    </source>
</evidence>
<comment type="subcellular location">
    <subcellularLocation>
        <location evidence="2">Endoplasmic reticulum membrane</location>
        <topology evidence="2">Single-pass membrane protein</topology>
    </subcellularLocation>
</comment>
<gene>
    <name evidence="11" type="primary">LOC123099818</name>
</gene>
<dbReference type="Gramene" id="TraesCS1B02G445000.1">
    <property type="protein sequence ID" value="TraesCS1B02G445000.1"/>
    <property type="gene ID" value="TraesCS1B02G445000"/>
</dbReference>
<dbReference type="Gramene" id="TraesCLE_scaffold_026601_01G000300.1">
    <property type="protein sequence ID" value="TraesCLE_scaffold_026601_01G000300.1"/>
    <property type="gene ID" value="TraesCLE_scaffold_026601_01G000300"/>
</dbReference>
<dbReference type="Gramene" id="TraesROB_scaffold_018371_01G000400.1">
    <property type="protein sequence ID" value="TraesROB_scaffold_018371_01G000400.1"/>
    <property type="gene ID" value="TraesROB_scaffold_018371_01G000400"/>
</dbReference>
<dbReference type="Pfam" id="PF00155">
    <property type="entry name" value="Aminotran_1_2"/>
    <property type="match status" value="1"/>
</dbReference>
<dbReference type="Gramene" id="TraesCAD_scaffold_013135_01G000500.1">
    <property type="protein sequence ID" value="TraesCAD_scaffold_013135_01G000500.1"/>
    <property type="gene ID" value="TraesCAD_scaffold_013135_01G000500"/>
</dbReference>
<keyword evidence="7" id="KW-0256">Endoplasmic reticulum</keyword>
<dbReference type="SUPFAM" id="SSF53383">
    <property type="entry name" value="PLP-dependent transferases"/>
    <property type="match status" value="1"/>
</dbReference>
<dbReference type="InterPro" id="IPR015424">
    <property type="entry name" value="PyrdxlP-dep_Trfase"/>
</dbReference>
<comment type="catalytic activity">
    <reaction evidence="9">
        <text>L-serine + hexadecanoyl-CoA + H(+) = 3-oxosphinganine + CO2 + CoA</text>
        <dbReference type="Rhea" id="RHEA:14761"/>
        <dbReference type="ChEBI" id="CHEBI:15378"/>
        <dbReference type="ChEBI" id="CHEBI:16526"/>
        <dbReference type="ChEBI" id="CHEBI:33384"/>
        <dbReference type="ChEBI" id="CHEBI:57287"/>
        <dbReference type="ChEBI" id="CHEBI:57379"/>
        <dbReference type="ChEBI" id="CHEBI:58299"/>
        <dbReference type="EC" id="2.3.1.50"/>
    </reaction>
</comment>
<evidence type="ECO:0000256" key="2">
    <source>
        <dbReference type="ARBA" id="ARBA00004389"/>
    </source>
</evidence>
<comment type="pathway">
    <text evidence="3">Lipid metabolism; sphingolipid metabolism.</text>
</comment>
<dbReference type="InterPro" id="IPR004839">
    <property type="entry name" value="Aminotransferase_I/II_large"/>
</dbReference>
<dbReference type="GO" id="GO:0006665">
    <property type="term" value="P:sphingolipid metabolic process"/>
    <property type="evidence" value="ECO:0007669"/>
    <property type="project" value="UniProtKB-KW"/>
</dbReference>
<keyword evidence="6" id="KW-0808">Transferase</keyword>
<dbReference type="Gene3D" id="3.40.640.10">
    <property type="entry name" value="Type I PLP-dependent aspartate aminotransferase-like (Major domain)"/>
    <property type="match status" value="1"/>
</dbReference>
<comment type="pathway">
    <text evidence="4">Sphingolipid metabolism.</text>
</comment>
<evidence type="ECO:0000259" key="10">
    <source>
        <dbReference type="Pfam" id="PF00155"/>
    </source>
</evidence>
<dbReference type="GO" id="GO:0030170">
    <property type="term" value="F:pyridoxal phosphate binding"/>
    <property type="evidence" value="ECO:0007669"/>
    <property type="project" value="InterPro"/>
</dbReference>
<dbReference type="Proteomes" id="UP000019116">
    <property type="component" value="Chromosome 1B"/>
</dbReference>
<name>A0A3B5Z4T5_WHEAT</name>
<dbReference type="AlphaFoldDB" id="A0A3B5Z4T5"/>
<proteinExistence type="predicted"/>
<evidence type="ECO:0000256" key="4">
    <source>
        <dbReference type="ARBA" id="ARBA00004991"/>
    </source>
</evidence>
<dbReference type="EC" id="2.3.1.50" evidence="5"/>
<dbReference type="GO" id="GO:0004758">
    <property type="term" value="F:serine C-palmitoyltransferase activity"/>
    <property type="evidence" value="ECO:0007669"/>
    <property type="project" value="UniProtKB-EC"/>
</dbReference>
<dbReference type="InterPro" id="IPR015422">
    <property type="entry name" value="PyrdxlP-dep_Trfase_small"/>
</dbReference>
<reference evidence="11" key="2">
    <citation type="submission" date="2018-10" db="UniProtKB">
        <authorList>
            <consortium name="EnsemblPlants"/>
        </authorList>
    </citation>
    <scope>IDENTIFICATION</scope>
</reference>
<dbReference type="OMA" id="RLMIHAD"/>
<dbReference type="PANTHER" id="PTHR13693:SF89">
    <property type="entry name" value="OS01G0736400 PROTEIN"/>
    <property type="match status" value="1"/>
</dbReference>
<feature type="domain" description="Aminotransferase class I/classII large" evidence="10">
    <location>
        <begin position="79"/>
        <end position="437"/>
    </location>
</feature>
<keyword evidence="8" id="KW-0443">Lipid metabolism</keyword>
<evidence type="ECO:0000256" key="9">
    <source>
        <dbReference type="ARBA" id="ARBA00048528"/>
    </source>
</evidence>
<sequence>MASWDELVDSTLATLAGKNLLFMQRLITLPPPVPPSRTFAGPGPWDRPTVEIRLDGASTQEWLALNGLVSEEGDEVDRKVVLFSGNDYIGLATHPAVLEAAAKAAQGPGMGPRSSSLIFGYTTYHKLAEESLADLLKMEDCLLCPTGYAANTSVMSAIGSIISLSATGRNAAQDERIAIFSDAWNHASIIDGIRLAERQQEAVAFVYKHCDMSHLESLLSGCSMAKKVVVTDSLFSMDGDFAPLPELVKLRSKYGFLLVVDDAHGTFLCGENGGGIPEMFGCEDGIDICVGSLSKGGGCQGGFIACSIRWKKLIISRGRPFMFSSALPLPIIASLLGNIYHSSAIHVSKKEGWRRSLVWDHVKYFASLTKLNITSPIIPIIVGTEEAVLKAHRHLHRSGFLVIPIRPPVVPANSCRLRVSLSSAHTSDDIKRLVDALSPWLPTCASASRL</sequence>
<protein>
    <recommendedName>
        <fullName evidence="5">serine C-palmitoyltransferase</fullName>
        <ecNumber evidence="5">2.3.1.50</ecNumber>
    </recommendedName>
</protein>
<accession>A0A3B5Z4T5</accession>
<dbReference type="GO" id="GO:0005789">
    <property type="term" value="C:endoplasmic reticulum membrane"/>
    <property type="evidence" value="ECO:0007669"/>
    <property type="project" value="UniProtKB-SubCell"/>
</dbReference>
<dbReference type="GO" id="GO:0009102">
    <property type="term" value="P:biotin biosynthetic process"/>
    <property type="evidence" value="ECO:0000318"/>
    <property type="project" value="GO_Central"/>
</dbReference>
<dbReference type="PANTHER" id="PTHR13693">
    <property type="entry name" value="CLASS II AMINOTRANSFERASE/8-AMINO-7-OXONONANOATE SYNTHASE"/>
    <property type="match status" value="1"/>
</dbReference>
<dbReference type="EnsemblPlants" id="TraesCS1B02G445000.1">
    <property type="protein sequence ID" value="TraesCS1B02G445000.1"/>
    <property type="gene ID" value="TraesCS1B02G445000"/>
</dbReference>
<dbReference type="InterPro" id="IPR050087">
    <property type="entry name" value="AON_synthase_class-II"/>
</dbReference>
<dbReference type="SMR" id="A0A3B5Z4T5"/>
<keyword evidence="8" id="KW-0746">Sphingolipid metabolism</keyword>
<evidence type="ECO:0000256" key="3">
    <source>
        <dbReference type="ARBA" id="ARBA00004760"/>
    </source>
</evidence>
<comment type="cofactor">
    <cofactor evidence="1">
        <name>pyridoxal 5'-phosphate</name>
        <dbReference type="ChEBI" id="CHEBI:597326"/>
    </cofactor>
</comment>
<dbReference type="OrthoDB" id="10263824at2759"/>
<evidence type="ECO:0000256" key="5">
    <source>
        <dbReference type="ARBA" id="ARBA00013220"/>
    </source>
</evidence>